<dbReference type="PANTHER" id="PTHR11538:SF26">
    <property type="entry name" value="FERREDOXIN-FOLD ANTICODON-BINDING DOMAIN-CONTAINING PROTEIN 1"/>
    <property type="match status" value="1"/>
</dbReference>
<dbReference type="GO" id="GO:0070475">
    <property type="term" value="P:rRNA base methylation"/>
    <property type="evidence" value="ECO:0007669"/>
    <property type="project" value="InterPro"/>
</dbReference>
<evidence type="ECO:0000313" key="3">
    <source>
        <dbReference type="Proteomes" id="UP000031465"/>
    </source>
</evidence>
<organism evidence="2 3">
    <name type="scientific">Candidatus Protochlamydia amoebophila</name>
    <dbReference type="NCBI Taxonomy" id="362787"/>
    <lineage>
        <taxon>Bacteria</taxon>
        <taxon>Pseudomonadati</taxon>
        <taxon>Chlamydiota</taxon>
        <taxon>Chlamydiia</taxon>
        <taxon>Parachlamydiales</taxon>
        <taxon>Parachlamydiaceae</taxon>
        <taxon>Candidatus Protochlamydia</taxon>
    </lineage>
</organism>
<gene>
    <name evidence="2" type="ORF">DB44_FV00020</name>
</gene>
<comment type="caution">
    <text evidence="2">The sequence shown here is derived from an EMBL/GenBank/DDBJ whole genome shotgun (WGS) entry which is preliminary data.</text>
</comment>
<evidence type="ECO:0000259" key="1">
    <source>
        <dbReference type="Pfam" id="PF10354"/>
    </source>
</evidence>
<name>A0A0C1JH79_9BACT</name>
<dbReference type="EMBL" id="JSAN01000141">
    <property type="protein sequence ID" value="KIC70790.1"/>
    <property type="molecule type" value="Genomic_DNA"/>
</dbReference>
<dbReference type="AlphaFoldDB" id="A0A0C1JH79"/>
<dbReference type="GO" id="GO:0005737">
    <property type="term" value="C:cytoplasm"/>
    <property type="evidence" value="ECO:0007669"/>
    <property type="project" value="TreeGrafter"/>
</dbReference>
<protein>
    <recommendedName>
        <fullName evidence="1">25S rRNA (uridine-N(3))-methyltransferase BMT5-like domain-containing protein</fullName>
    </recommendedName>
</protein>
<dbReference type="InterPro" id="IPR019446">
    <property type="entry name" value="BMT5-like"/>
</dbReference>
<reference evidence="2 3" key="1">
    <citation type="journal article" date="2014" name="Mol. Biol. Evol.">
        <title>Massive expansion of Ubiquitination-related gene families within the Chlamydiae.</title>
        <authorList>
            <person name="Domman D."/>
            <person name="Collingro A."/>
            <person name="Lagkouvardos I."/>
            <person name="Gehre L."/>
            <person name="Weinmaier T."/>
            <person name="Rattei T."/>
            <person name="Subtil A."/>
            <person name="Horn M."/>
        </authorList>
    </citation>
    <scope>NUCLEOTIDE SEQUENCE [LARGE SCALE GENOMIC DNA]</scope>
    <source>
        <strain evidence="2 3">EI2</strain>
    </source>
</reference>
<dbReference type="GO" id="GO:0070042">
    <property type="term" value="F:rRNA (uridine-N3-)-methyltransferase activity"/>
    <property type="evidence" value="ECO:0007669"/>
    <property type="project" value="InterPro"/>
</dbReference>
<dbReference type="Proteomes" id="UP000031465">
    <property type="component" value="Unassembled WGS sequence"/>
</dbReference>
<sequence length="318" mass="36618">MMMNATASQSTVLPTQIPHVCSGNHKKRLLIGEGNFSFALALINKHDKKNDHSPEKSLAHSITATEYNKEISCSDCEALRLFKDKTKKTYTCENCKLTLKRIDEFKEKGAIVRLGIDGTKIHEIEELKNTRFRRIHWNCPHDGKSYKNQTLPPVIQKFFKSCAKVQETGDRVHITLAQPTEKAHFYQGCIYNITKAASSAGYVILKKRKFDKDRYPEYEHVMTGTNETAIVTEQGAREFVFKKVSQKFFDKAIKRAEDRHKITYIDKLTEQLIVMNSEKQCKVASEVFFIKDNKEERNYFCCSTDEDSSDYDDLSESP</sequence>
<dbReference type="PANTHER" id="PTHR11538">
    <property type="entry name" value="PHENYLALANYL-TRNA SYNTHETASE"/>
    <property type="match status" value="1"/>
</dbReference>
<evidence type="ECO:0000313" key="2">
    <source>
        <dbReference type="EMBL" id="KIC70790.1"/>
    </source>
</evidence>
<accession>A0A0C1JH79</accession>
<proteinExistence type="predicted"/>
<feature type="domain" description="25S rRNA (uridine-N(3))-methyltransferase BMT5-like" evidence="1">
    <location>
        <begin position="29"/>
        <end position="221"/>
    </location>
</feature>
<dbReference type="Pfam" id="PF10354">
    <property type="entry name" value="BMT5-like"/>
    <property type="match status" value="1"/>
</dbReference>
<dbReference type="PATRIC" id="fig|362787.3.peg.2006"/>